<evidence type="ECO:0000256" key="4">
    <source>
        <dbReference type="ARBA" id="ARBA00023136"/>
    </source>
</evidence>
<evidence type="ECO:0000256" key="1">
    <source>
        <dbReference type="ARBA" id="ARBA00004141"/>
    </source>
</evidence>
<dbReference type="GO" id="GO:0000139">
    <property type="term" value="C:Golgi membrane"/>
    <property type="evidence" value="ECO:0007669"/>
    <property type="project" value="InterPro"/>
</dbReference>
<dbReference type="Pfam" id="PF04142">
    <property type="entry name" value="Nuc_sug_transp"/>
    <property type="match status" value="1"/>
</dbReference>
<dbReference type="InterPro" id="IPR007271">
    <property type="entry name" value="Nuc_sug_transpt"/>
</dbReference>
<dbReference type="EMBL" id="QGNW01002319">
    <property type="protein sequence ID" value="RVW21036.1"/>
    <property type="molecule type" value="Genomic_DNA"/>
</dbReference>
<comment type="caution">
    <text evidence="6">The sequence shown here is derived from an EMBL/GenBank/DDBJ whole genome shotgun (WGS) entry which is preliminary data.</text>
</comment>
<keyword evidence="3 5" id="KW-1133">Transmembrane helix</keyword>
<feature type="transmembrane region" description="Helical" evidence="5">
    <location>
        <begin position="67"/>
        <end position="88"/>
    </location>
</feature>
<evidence type="ECO:0000313" key="7">
    <source>
        <dbReference type="Proteomes" id="UP000288805"/>
    </source>
</evidence>
<keyword evidence="2 5" id="KW-0812">Transmembrane</keyword>
<evidence type="ECO:0000256" key="3">
    <source>
        <dbReference type="ARBA" id="ARBA00022989"/>
    </source>
</evidence>
<protein>
    <submittedName>
        <fullName evidence="6">CMP-sialic acid transporter 4</fullName>
    </submittedName>
</protein>
<dbReference type="AlphaFoldDB" id="A0A438CDF1"/>
<feature type="transmembrane region" description="Helical" evidence="5">
    <location>
        <begin position="100"/>
        <end position="120"/>
    </location>
</feature>
<dbReference type="PANTHER" id="PTHR10231">
    <property type="entry name" value="NUCLEOTIDE-SUGAR TRANSMEMBRANE TRANSPORTER"/>
    <property type="match status" value="1"/>
</dbReference>
<proteinExistence type="predicted"/>
<organism evidence="6 7">
    <name type="scientific">Vitis vinifera</name>
    <name type="common">Grape</name>
    <dbReference type="NCBI Taxonomy" id="29760"/>
    <lineage>
        <taxon>Eukaryota</taxon>
        <taxon>Viridiplantae</taxon>
        <taxon>Streptophyta</taxon>
        <taxon>Embryophyta</taxon>
        <taxon>Tracheophyta</taxon>
        <taxon>Spermatophyta</taxon>
        <taxon>Magnoliopsida</taxon>
        <taxon>eudicotyledons</taxon>
        <taxon>Gunneridae</taxon>
        <taxon>Pentapetalae</taxon>
        <taxon>rosids</taxon>
        <taxon>Vitales</taxon>
        <taxon>Vitaceae</taxon>
        <taxon>Viteae</taxon>
        <taxon>Vitis</taxon>
    </lineage>
</organism>
<evidence type="ECO:0000313" key="6">
    <source>
        <dbReference type="EMBL" id="RVW21036.1"/>
    </source>
</evidence>
<dbReference type="Proteomes" id="UP000288805">
    <property type="component" value="Unassembled WGS sequence"/>
</dbReference>
<accession>A0A438CDF1</accession>
<sequence length="304" mass="35022">MGLSGINNMCRCHNRMWRSLNLTMCSRVKRGAPRNQQWLGPVFPSAKNVSRVYDRHSRKISSKHRTLNAFLVVGDCILVGLQPILVFMSKVDGKFEFNPISVNFVTEISKVIFPIVMLLLQARRQKVGKKPLLSVSVFVQAARNNVLLVIPTLLYVINNYLKLIMQLYFNPETVKMLSNLKVLVIAVILKIIMRHHFSMIQWGCWLILERHELVYKRIITSRMLSLDYESKWGHIGLDYSGRTAYIKILPVGVHMALTYIDGQGKMHRVSYSESHAQQVEIERKVHAVIDKSADRRFRSLAVAY</sequence>
<evidence type="ECO:0000256" key="2">
    <source>
        <dbReference type="ARBA" id="ARBA00022692"/>
    </source>
</evidence>
<name>A0A438CDF1_VITVI</name>
<comment type="subcellular location">
    <subcellularLocation>
        <location evidence="1">Membrane</location>
        <topology evidence="1">Multi-pass membrane protein</topology>
    </subcellularLocation>
</comment>
<reference evidence="6 7" key="1">
    <citation type="journal article" date="2018" name="PLoS Genet.">
        <title>Population sequencing reveals clonal diversity and ancestral inbreeding in the grapevine cultivar Chardonnay.</title>
        <authorList>
            <person name="Roach M.J."/>
            <person name="Johnson D.L."/>
            <person name="Bohlmann J."/>
            <person name="van Vuuren H.J."/>
            <person name="Jones S.J."/>
            <person name="Pretorius I.S."/>
            <person name="Schmidt S.A."/>
            <person name="Borneman A.R."/>
        </authorList>
    </citation>
    <scope>NUCLEOTIDE SEQUENCE [LARGE SCALE GENOMIC DNA]</scope>
    <source>
        <strain evidence="7">cv. Chardonnay</strain>
        <tissue evidence="6">Leaf</tissue>
    </source>
</reference>
<gene>
    <name evidence="6" type="primary">CSTLP4_3</name>
    <name evidence="6" type="ORF">CK203_112799</name>
</gene>
<evidence type="ECO:0000256" key="5">
    <source>
        <dbReference type="SAM" id="Phobius"/>
    </source>
</evidence>
<dbReference type="GO" id="GO:0015165">
    <property type="term" value="F:pyrimidine nucleotide-sugar transmembrane transporter activity"/>
    <property type="evidence" value="ECO:0007669"/>
    <property type="project" value="InterPro"/>
</dbReference>
<keyword evidence="4 5" id="KW-0472">Membrane</keyword>